<comment type="similarity">
    <text evidence="3">Belongs to the metallo-beta-lactamase superfamily. Glyoxalase II family.</text>
</comment>
<sequence>MSVIRSPRHIFRQLFDQESWTFTYLLACLKKREAILVDPVDTQVERDLKLMEELKLDLKYAINTHCHADHITSTGILKNKTNCKSMISLNSGAKADILLNDGDRISYGDREIECISTPGHTDGCMTLVNYEERIAMTGDTLLIRACGRTDFQQGDPEILYESVHSKIFSLPEDFHLYPAHDYKGHHVTTVVEEKSLNPRLTKTKEEFVQLMKNLGLAYPKKIDEAVPWNMKCGPSQLGQLRMDGGE</sequence>
<dbReference type="AlphaFoldDB" id="A0A7M5WWB7"/>
<dbReference type="GO" id="GO:0050313">
    <property type="term" value="F:sulfur dioxygenase activity"/>
    <property type="evidence" value="ECO:0007669"/>
    <property type="project" value="UniProtKB-EC"/>
</dbReference>
<dbReference type="GO" id="GO:0005739">
    <property type="term" value="C:mitochondrion"/>
    <property type="evidence" value="ECO:0007669"/>
    <property type="project" value="UniProtKB-SubCell"/>
</dbReference>
<evidence type="ECO:0000256" key="14">
    <source>
        <dbReference type="ARBA" id="ARBA00067300"/>
    </source>
</evidence>
<dbReference type="EC" id="1.13.11.18" evidence="13"/>
<keyword evidence="8" id="KW-0560">Oxidoreductase</keyword>
<dbReference type="InterPro" id="IPR044528">
    <property type="entry name" value="POD-like_MBL-fold"/>
</dbReference>
<dbReference type="RefSeq" id="XP_066929574.1">
    <property type="nucleotide sequence ID" value="XM_067073473.1"/>
</dbReference>
<keyword evidence="4" id="KW-0479">Metal-binding</keyword>
<comment type="cofactor">
    <cofactor evidence="1">
        <name>Fe(2+)</name>
        <dbReference type="ChEBI" id="CHEBI:29033"/>
    </cofactor>
</comment>
<dbReference type="EnsemblMetazoa" id="CLYHEMT014124.4">
    <property type="protein sequence ID" value="CLYHEMP014124.4"/>
    <property type="gene ID" value="CLYHEMG014124"/>
</dbReference>
<evidence type="ECO:0000256" key="2">
    <source>
        <dbReference type="ARBA" id="ARBA00004173"/>
    </source>
</evidence>
<dbReference type="Pfam" id="PF00753">
    <property type="entry name" value="Lactamase_B"/>
    <property type="match status" value="1"/>
</dbReference>
<evidence type="ECO:0000256" key="13">
    <source>
        <dbReference type="ARBA" id="ARBA00066686"/>
    </source>
</evidence>
<feature type="domain" description="Metallo-beta-lactamase" evidence="16">
    <location>
        <begin position="20"/>
        <end position="180"/>
    </location>
</feature>
<dbReference type="FunFam" id="3.60.15.10:FF:000013">
    <property type="entry name" value="Persulfide dioxygenase ETHE1, mitochondrial"/>
    <property type="match status" value="1"/>
</dbReference>
<dbReference type="GO" id="GO:0006749">
    <property type="term" value="P:glutathione metabolic process"/>
    <property type="evidence" value="ECO:0007669"/>
    <property type="project" value="InterPro"/>
</dbReference>
<dbReference type="InterPro" id="IPR051682">
    <property type="entry name" value="Mito_Persulfide_Diox"/>
</dbReference>
<dbReference type="CDD" id="cd07724">
    <property type="entry name" value="POD-like_MBL-fold"/>
    <property type="match status" value="1"/>
</dbReference>
<evidence type="ECO:0000256" key="6">
    <source>
        <dbReference type="ARBA" id="ARBA00022964"/>
    </source>
</evidence>
<dbReference type="OrthoDB" id="449487at2759"/>
<evidence type="ECO:0000313" key="18">
    <source>
        <dbReference type="Proteomes" id="UP000594262"/>
    </source>
</evidence>
<comment type="subcellular location">
    <subcellularLocation>
        <location evidence="2">Mitochondrion</location>
    </subcellularLocation>
</comment>
<keyword evidence="10" id="KW-0496">Mitochondrion</keyword>
<dbReference type="InterPro" id="IPR036866">
    <property type="entry name" value="RibonucZ/Hydroxyglut_hydro"/>
</dbReference>
<dbReference type="InterPro" id="IPR001279">
    <property type="entry name" value="Metallo-B-lactamas"/>
</dbReference>
<evidence type="ECO:0000256" key="7">
    <source>
        <dbReference type="ARBA" id="ARBA00022990"/>
    </source>
</evidence>
<evidence type="ECO:0000256" key="12">
    <source>
        <dbReference type="ARBA" id="ARBA00065219"/>
    </source>
</evidence>
<accession>A0A7M5WWB7</accession>
<evidence type="ECO:0000256" key="10">
    <source>
        <dbReference type="ARBA" id="ARBA00023128"/>
    </source>
</evidence>
<dbReference type="Gene3D" id="3.60.15.10">
    <property type="entry name" value="Ribonuclease Z/Hydroxyacylglutathione hydrolase-like"/>
    <property type="match status" value="1"/>
</dbReference>
<evidence type="ECO:0000256" key="4">
    <source>
        <dbReference type="ARBA" id="ARBA00022723"/>
    </source>
</evidence>
<dbReference type="Proteomes" id="UP000594262">
    <property type="component" value="Unplaced"/>
</dbReference>
<evidence type="ECO:0000256" key="1">
    <source>
        <dbReference type="ARBA" id="ARBA00001954"/>
    </source>
</evidence>
<protein>
    <recommendedName>
        <fullName evidence="14">Persulfide dioxygenase ETHE1, mitochondrial</fullName>
        <ecNumber evidence="13">1.13.11.18</ecNumber>
    </recommendedName>
    <alternativeName>
        <fullName evidence="15">Sulfur dioxygenase ETHE1</fullName>
    </alternativeName>
</protein>
<evidence type="ECO:0000256" key="8">
    <source>
        <dbReference type="ARBA" id="ARBA00023002"/>
    </source>
</evidence>
<comment type="subunit">
    <text evidence="12">Homodimer. Monomer. Interacts with TST. May interact with RELA.</text>
</comment>
<comment type="catalytic activity">
    <reaction evidence="11">
        <text>S-sulfanylglutathione + O2 + H2O = sulfite + glutathione + 2 H(+)</text>
        <dbReference type="Rhea" id="RHEA:12981"/>
        <dbReference type="ChEBI" id="CHEBI:15377"/>
        <dbReference type="ChEBI" id="CHEBI:15378"/>
        <dbReference type="ChEBI" id="CHEBI:15379"/>
        <dbReference type="ChEBI" id="CHEBI:17359"/>
        <dbReference type="ChEBI" id="CHEBI:57925"/>
        <dbReference type="ChEBI" id="CHEBI:58905"/>
        <dbReference type="EC" id="1.13.11.18"/>
    </reaction>
</comment>
<evidence type="ECO:0000256" key="11">
    <source>
        <dbReference type="ARBA" id="ARBA00050990"/>
    </source>
</evidence>
<dbReference type="SMART" id="SM00849">
    <property type="entry name" value="Lactamase_B"/>
    <property type="match status" value="1"/>
</dbReference>
<dbReference type="GeneID" id="136817139"/>
<evidence type="ECO:0000256" key="5">
    <source>
        <dbReference type="ARBA" id="ARBA00022946"/>
    </source>
</evidence>
<evidence type="ECO:0000256" key="9">
    <source>
        <dbReference type="ARBA" id="ARBA00023004"/>
    </source>
</evidence>
<keyword evidence="9" id="KW-0408">Iron</keyword>
<evidence type="ECO:0000256" key="3">
    <source>
        <dbReference type="ARBA" id="ARBA00006759"/>
    </source>
</evidence>
<evidence type="ECO:0000259" key="16">
    <source>
        <dbReference type="SMART" id="SM00849"/>
    </source>
</evidence>
<reference evidence="17" key="1">
    <citation type="submission" date="2021-01" db="UniProtKB">
        <authorList>
            <consortium name="EnsemblMetazoa"/>
        </authorList>
    </citation>
    <scope>IDENTIFICATION</scope>
</reference>
<dbReference type="GO" id="GO:0070813">
    <property type="term" value="P:hydrogen sulfide metabolic process"/>
    <property type="evidence" value="ECO:0007669"/>
    <property type="project" value="TreeGrafter"/>
</dbReference>
<dbReference type="GO" id="GO:0046872">
    <property type="term" value="F:metal ion binding"/>
    <property type="evidence" value="ECO:0007669"/>
    <property type="project" value="UniProtKB-KW"/>
</dbReference>
<dbReference type="PANTHER" id="PTHR43084:SF1">
    <property type="entry name" value="PERSULFIDE DIOXYGENASE ETHE1, MITOCHONDRIAL"/>
    <property type="match status" value="1"/>
</dbReference>
<keyword evidence="6" id="KW-0223">Dioxygenase</keyword>
<evidence type="ECO:0000256" key="15">
    <source>
        <dbReference type="ARBA" id="ARBA00077964"/>
    </source>
</evidence>
<organism evidence="17 18">
    <name type="scientific">Clytia hemisphaerica</name>
    <dbReference type="NCBI Taxonomy" id="252671"/>
    <lineage>
        <taxon>Eukaryota</taxon>
        <taxon>Metazoa</taxon>
        <taxon>Cnidaria</taxon>
        <taxon>Hydrozoa</taxon>
        <taxon>Hydroidolina</taxon>
        <taxon>Leptothecata</taxon>
        <taxon>Obeliida</taxon>
        <taxon>Clytiidae</taxon>
        <taxon>Clytia</taxon>
    </lineage>
</organism>
<dbReference type="PANTHER" id="PTHR43084">
    <property type="entry name" value="PERSULFIDE DIOXYGENASE ETHE1"/>
    <property type="match status" value="1"/>
</dbReference>
<dbReference type="SUPFAM" id="SSF56281">
    <property type="entry name" value="Metallo-hydrolase/oxidoreductase"/>
    <property type="match status" value="1"/>
</dbReference>
<name>A0A7M5WWB7_9CNID</name>
<keyword evidence="18" id="KW-1185">Reference proteome</keyword>
<evidence type="ECO:0000313" key="17">
    <source>
        <dbReference type="EnsemblMetazoa" id="CLYHEMP014124.4"/>
    </source>
</evidence>
<keyword evidence="7" id="KW-0007">Acetylation</keyword>
<keyword evidence="5" id="KW-0809">Transit peptide</keyword>
<proteinExistence type="inferred from homology"/>